<dbReference type="AlphaFoldDB" id="A0A4Q5AA08"/>
<proteinExistence type="predicted"/>
<evidence type="ECO:0008006" key="3">
    <source>
        <dbReference type="Google" id="ProtNLM"/>
    </source>
</evidence>
<evidence type="ECO:0000313" key="2">
    <source>
        <dbReference type="Proteomes" id="UP000294221"/>
    </source>
</evidence>
<dbReference type="EMBL" id="RYUN01000006">
    <property type="protein sequence ID" value="RYQ21975.1"/>
    <property type="molecule type" value="Genomic_DNA"/>
</dbReference>
<evidence type="ECO:0000313" key="1">
    <source>
        <dbReference type="EMBL" id="RYQ21975.1"/>
    </source>
</evidence>
<comment type="caution">
    <text evidence="1">The sequence shown here is derived from an EMBL/GenBank/DDBJ whole genome shotgun (WGS) entry which is preliminary data.</text>
</comment>
<dbReference type="Pfam" id="PF13526">
    <property type="entry name" value="DUF4125"/>
    <property type="match status" value="1"/>
</dbReference>
<dbReference type="InterPro" id="IPR025191">
    <property type="entry name" value="DUF4125"/>
</dbReference>
<sequence>MGRMSASMSGDADARERQRLIAAIIDLEWGQFQRTTNQGGRAACQGNRPMFEQMRLSQFATWPHDLLVSYRTDLADAEREGRNLVTEKYARMMASTDPETYARELAPYLPRISGARTAQQERIIVQQVAWARAFMQRWPKLGAAMRVLTTAQDTPEQTSFETYLRGELSTYSPRTLARYGRFVDDLARAGRNLTEETVGVTVRLAGFPGLDDAERAQ</sequence>
<accession>A0A4Q5AA08</accession>
<gene>
    <name evidence="1" type="ORF">PG2054B_0457</name>
</gene>
<reference evidence="1 2" key="1">
    <citation type="submission" date="2018-12" db="EMBL/GenBank/DDBJ databases">
        <title>Unveiling genomic diversity among members of the Bifidobacterium pseudolongum species, a widely distributed gut commensal of the animal kingdom.</title>
        <authorList>
            <person name="Lugli G.A."/>
            <person name="Duranti S."/>
            <person name="Albert K."/>
            <person name="Mancabelli L."/>
            <person name="Napoli S."/>
            <person name="Viappiani A."/>
            <person name="Anzalone R."/>
            <person name="Longhi G."/>
            <person name="Milani C."/>
            <person name="Turroni F."/>
            <person name="Alessandri G."/>
            <person name="Sela D.A."/>
            <person name="Van Sinderen D."/>
            <person name="Ventura M."/>
        </authorList>
    </citation>
    <scope>NUCLEOTIDE SEQUENCE [LARGE SCALE GENOMIC DNA]</scope>
    <source>
        <strain evidence="1 2">2054B</strain>
    </source>
</reference>
<dbReference type="Proteomes" id="UP000294221">
    <property type="component" value="Unassembled WGS sequence"/>
</dbReference>
<protein>
    <recommendedName>
        <fullName evidence="3">DUF4125 family protein</fullName>
    </recommendedName>
</protein>
<name>A0A4Q5AA08_9BIFI</name>
<organism evidence="1 2">
    <name type="scientific">Bifidobacterium pseudolongum subsp. pseudolongum</name>
    <dbReference type="NCBI Taxonomy" id="31954"/>
    <lineage>
        <taxon>Bacteria</taxon>
        <taxon>Bacillati</taxon>
        <taxon>Actinomycetota</taxon>
        <taxon>Actinomycetes</taxon>
        <taxon>Bifidobacteriales</taxon>
        <taxon>Bifidobacteriaceae</taxon>
        <taxon>Bifidobacterium</taxon>
    </lineage>
</organism>